<accession>A0ABS6HH74</accession>
<dbReference type="RefSeq" id="WP_216879292.1">
    <property type="nucleotide sequence ID" value="NZ_JAERQM010000016.1"/>
</dbReference>
<proteinExistence type="predicted"/>
<comment type="caution">
    <text evidence="1">The sequence shown here is derived from an EMBL/GenBank/DDBJ whole genome shotgun (WGS) entry which is preliminary data.</text>
</comment>
<dbReference type="EMBL" id="JAERQM010000016">
    <property type="protein sequence ID" value="MBU8547318.1"/>
    <property type="molecule type" value="Genomic_DNA"/>
</dbReference>
<dbReference type="Proteomes" id="UP000689967">
    <property type="component" value="Unassembled WGS sequence"/>
</dbReference>
<reference evidence="1 2" key="1">
    <citation type="submission" date="2021-01" db="EMBL/GenBank/DDBJ databases">
        <title>Roseomonas sp. nov, a bacterium isolated from an oil production mixture in Yumen Oilfield.</title>
        <authorList>
            <person name="Wu D."/>
        </authorList>
    </citation>
    <scope>NUCLEOTIDE SEQUENCE [LARGE SCALE GENOMIC DNA]</scope>
    <source>
        <strain evidence="1 2">ROY-5-3</strain>
    </source>
</reference>
<name>A0ABS6HH74_9PROT</name>
<sequence length="104" mass="11396">MNDRHVHGSHPEIAKRLKRAEGHLRSVVEMIEAGRACLDIAQQLHAVEAAIANAKRTLIHDHLDHCLDHMVGAIPRANRGPIDDLKALTKPGKFIRVGGHGASR</sequence>
<protein>
    <submittedName>
        <fullName evidence="1">Metal-sensing transcriptional repressor</fullName>
    </submittedName>
</protein>
<organism evidence="1 2">
    <name type="scientific">Falsiroseomonas oleicola</name>
    <dbReference type="NCBI Taxonomy" id="2801474"/>
    <lineage>
        <taxon>Bacteria</taxon>
        <taxon>Pseudomonadati</taxon>
        <taxon>Pseudomonadota</taxon>
        <taxon>Alphaproteobacteria</taxon>
        <taxon>Acetobacterales</taxon>
        <taxon>Roseomonadaceae</taxon>
        <taxon>Falsiroseomonas</taxon>
    </lineage>
</organism>
<dbReference type="PANTHER" id="PTHR33677">
    <property type="entry name" value="TRANSCRIPTIONAL REPRESSOR FRMR-RELATED"/>
    <property type="match status" value="1"/>
</dbReference>
<evidence type="ECO:0000313" key="2">
    <source>
        <dbReference type="Proteomes" id="UP000689967"/>
    </source>
</evidence>
<gene>
    <name evidence="1" type="ORF">JJQ90_26625</name>
</gene>
<dbReference type="Pfam" id="PF02583">
    <property type="entry name" value="Trns_repr_metal"/>
    <property type="match status" value="1"/>
</dbReference>
<evidence type="ECO:0000313" key="1">
    <source>
        <dbReference type="EMBL" id="MBU8547318.1"/>
    </source>
</evidence>
<keyword evidence="2" id="KW-1185">Reference proteome</keyword>
<dbReference type="InterPro" id="IPR003735">
    <property type="entry name" value="Metal_Tscrpt_repr"/>
</dbReference>
<dbReference type="CDD" id="cd10154">
    <property type="entry name" value="NreA-like_DUF156"/>
    <property type="match status" value="1"/>
</dbReference>